<dbReference type="STRING" id="1441930.Z042_02410"/>
<dbReference type="GO" id="GO:0009279">
    <property type="term" value="C:cell outer membrane"/>
    <property type="evidence" value="ECO:0007669"/>
    <property type="project" value="TreeGrafter"/>
</dbReference>
<dbReference type="InterPro" id="IPR053713">
    <property type="entry name" value="Bact_OM_Channel_sf"/>
</dbReference>
<dbReference type="Pfam" id="PF06178">
    <property type="entry name" value="KdgM"/>
    <property type="match status" value="1"/>
</dbReference>
<dbReference type="InterPro" id="IPR009331">
    <property type="entry name" value="Oligogalacturonate-sp_porin"/>
</dbReference>
<dbReference type="PANTHER" id="PTHR38105:SF5">
    <property type="entry name" value="OUTER MEMBRANE PROTEIN"/>
    <property type="match status" value="1"/>
</dbReference>
<evidence type="ECO:0000256" key="2">
    <source>
        <dbReference type="SAM" id="SignalP"/>
    </source>
</evidence>
<keyword evidence="1 2" id="KW-0732">Signal</keyword>
<evidence type="ECO:0000313" key="4">
    <source>
        <dbReference type="Proteomes" id="UP000019030"/>
    </source>
</evidence>
<dbReference type="HOGENOM" id="CLU_081853_0_0_6"/>
<dbReference type="SUPFAM" id="SSF56935">
    <property type="entry name" value="Porins"/>
    <property type="match status" value="1"/>
</dbReference>
<gene>
    <name evidence="3" type="ORF">Z042_02410</name>
</gene>
<dbReference type="RefSeq" id="WP_024913591.1">
    <property type="nucleotide sequence ID" value="NZ_CP007044.2"/>
</dbReference>
<dbReference type="PANTHER" id="PTHR38105">
    <property type="entry name" value="OUTER MEMBRANE PROTEIN-RELATED-RELATED"/>
    <property type="match status" value="1"/>
</dbReference>
<keyword evidence="4" id="KW-1185">Reference proteome</keyword>
<reference evidence="3 4" key="2">
    <citation type="submission" date="2015-03" db="EMBL/GenBank/DDBJ databases">
        <authorList>
            <person name="Chan K.-G."/>
        </authorList>
    </citation>
    <scope>NUCLEOTIDE SEQUENCE [LARGE SCALE GENOMIC DNA]</scope>
    <source>
        <strain evidence="3 4">RB-25</strain>
    </source>
</reference>
<dbReference type="KEGG" id="sfo:Z042_02410"/>
<evidence type="ECO:0000313" key="3">
    <source>
        <dbReference type="EMBL" id="AHG18599.1"/>
    </source>
</evidence>
<accession>W0L881</accession>
<dbReference type="EMBL" id="CP007044">
    <property type="protein sequence ID" value="AHG18599.1"/>
    <property type="molecule type" value="Genomic_DNA"/>
</dbReference>
<dbReference type="OrthoDB" id="5817226at2"/>
<sequence length="227" mass="26522">MKFKNKALLAVFFVCSSAQAVTLDYRQEYTDVDKTHKYRFLITHRFDSGLGFGLEAMWKNGGNNQDQPFNDIVSNGTEATLSYQFAATDKLNLQPVFVMQSGTSHTGYKPGLYGSYKFTNDFSAALRYRWEYIRYTTPGVDDDYVNRADVWLFYKMASWAFEYNYFYIHSDNRLRFNNKKGDYEHSVKVQYNIDKNWGPYATILNKSVSKDSDARQTGFRLGVQYRF</sequence>
<dbReference type="GO" id="GO:0015772">
    <property type="term" value="P:oligosaccharide transport"/>
    <property type="evidence" value="ECO:0007669"/>
    <property type="project" value="TreeGrafter"/>
</dbReference>
<evidence type="ECO:0008006" key="5">
    <source>
        <dbReference type="Google" id="ProtNLM"/>
    </source>
</evidence>
<evidence type="ECO:0000256" key="1">
    <source>
        <dbReference type="ARBA" id="ARBA00022729"/>
    </source>
</evidence>
<name>W0L881_9GAMM</name>
<proteinExistence type="predicted"/>
<protein>
    <recommendedName>
        <fullName evidence="5">Porin</fullName>
    </recommendedName>
</protein>
<feature type="signal peptide" evidence="2">
    <location>
        <begin position="1"/>
        <end position="20"/>
    </location>
</feature>
<dbReference type="AlphaFoldDB" id="W0L881"/>
<reference evidence="3 4" key="1">
    <citation type="submission" date="2014-01" db="EMBL/GenBank/DDBJ databases">
        <title>Isolation of Serratia multitudinisentens RB-25 from Ex-Landfill site.</title>
        <authorList>
            <person name="Robson E.H.J."/>
        </authorList>
    </citation>
    <scope>NUCLEOTIDE SEQUENCE [LARGE SCALE GENOMIC DNA]</scope>
    <source>
        <strain evidence="3 4">RB-25</strain>
    </source>
</reference>
<dbReference type="eggNOG" id="COG1452">
    <property type="taxonomic scope" value="Bacteria"/>
</dbReference>
<dbReference type="Gene3D" id="2.40.160.40">
    <property type="entry name" value="monomeric porin ompg"/>
    <property type="match status" value="1"/>
</dbReference>
<feature type="chain" id="PRO_5004792143" description="Porin" evidence="2">
    <location>
        <begin position="21"/>
        <end position="227"/>
    </location>
</feature>
<dbReference type="PATRIC" id="fig|1441930.4.peg.490"/>
<organism evidence="3 4">
    <name type="scientific">Chania multitudinisentens RB-25</name>
    <dbReference type="NCBI Taxonomy" id="1441930"/>
    <lineage>
        <taxon>Bacteria</taxon>
        <taxon>Pseudomonadati</taxon>
        <taxon>Pseudomonadota</taxon>
        <taxon>Gammaproteobacteria</taxon>
        <taxon>Enterobacterales</taxon>
        <taxon>Yersiniaceae</taxon>
        <taxon>Chania</taxon>
    </lineage>
</organism>
<dbReference type="Proteomes" id="UP000019030">
    <property type="component" value="Chromosome"/>
</dbReference>
<dbReference type="GO" id="GO:0015288">
    <property type="term" value="F:porin activity"/>
    <property type="evidence" value="ECO:0007669"/>
    <property type="project" value="TreeGrafter"/>
</dbReference>